<comment type="caution">
    <text evidence="3">The sequence shown here is derived from an EMBL/GenBank/DDBJ whole genome shotgun (WGS) entry which is preliminary data.</text>
</comment>
<feature type="compositionally biased region" description="Basic and acidic residues" evidence="1">
    <location>
        <begin position="1"/>
        <end position="10"/>
    </location>
</feature>
<dbReference type="Proteomes" id="UP000703269">
    <property type="component" value="Unassembled WGS sequence"/>
</dbReference>
<gene>
    <name evidence="3" type="ORF">PsYK624_002120</name>
</gene>
<feature type="region of interest" description="Disordered" evidence="1">
    <location>
        <begin position="1"/>
        <end position="33"/>
    </location>
</feature>
<keyword evidence="2" id="KW-1133">Transmembrane helix</keyword>
<evidence type="ECO:0000256" key="2">
    <source>
        <dbReference type="SAM" id="Phobius"/>
    </source>
</evidence>
<sequence>MYAEKPEQDGTAHPQPFGAEPPTGDSNTDARKLGADYQNELMARCARGDHDPKTNYGTVGILWAVCCFPCGLYCLSKDKQRRCVRCGVRVDQP</sequence>
<keyword evidence="4" id="KW-1185">Reference proteome</keyword>
<evidence type="ECO:0000313" key="3">
    <source>
        <dbReference type="EMBL" id="GJE84136.1"/>
    </source>
</evidence>
<keyword evidence="2" id="KW-0472">Membrane</keyword>
<dbReference type="OrthoDB" id="2564984at2759"/>
<evidence type="ECO:0000313" key="4">
    <source>
        <dbReference type="Proteomes" id="UP000703269"/>
    </source>
</evidence>
<dbReference type="AlphaFoldDB" id="A0A9P3FX05"/>
<name>A0A9P3FX05_9APHY</name>
<feature type="transmembrane region" description="Helical" evidence="2">
    <location>
        <begin position="56"/>
        <end position="75"/>
    </location>
</feature>
<protein>
    <recommendedName>
        <fullName evidence="5">Brain protein I3</fullName>
    </recommendedName>
</protein>
<accession>A0A9P3FX05</accession>
<keyword evidence="2" id="KW-0812">Transmembrane</keyword>
<evidence type="ECO:0008006" key="5">
    <source>
        <dbReference type="Google" id="ProtNLM"/>
    </source>
</evidence>
<organism evidence="3 4">
    <name type="scientific">Phanerochaete sordida</name>
    <dbReference type="NCBI Taxonomy" id="48140"/>
    <lineage>
        <taxon>Eukaryota</taxon>
        <taxon>Fungi</taxon>
        <taxon>Dikarya</taxon>
        <taxon>Basidiomycota</taxon>
        <taxon>Agaricomycotina</taxon>
        <taxon>Agaricomycetes</taxon>
        <taxon>Polyporales</taxon>
        <taxon>Phanerochaetaceae</taxon>
        <taxon>Phanerochaete</taxon>
    </lineage>
</organism>
<evidence type="ECO:0000256" key="1">
    <source>
        <dbReference type="SAM" id="MobiDB-lite"/>
    </source>
</evidence>
<dbReference type="EMBL" id="BPQB01000001">
    <property type="protein sequence ID" value="GJE84136.1"/>
    <property type="molecule type" value="Genomic_DNA"/>
</dbReference>
<reference evidence="3 4" key="1">
    <citation type="submission" date="2021-08" db="EMBL/GenBank/DDBJ databases">
        <title>Draft Genome Sequence of Phanerochaete sordida strain YK-624.</title>
        <authorList>
            <person name="Mori T."/>
            <person name="Dohra H."/>
            <person name="Suzuki T."/>
            <person name="Kawagishi H."/>
            <person name="Hirai H."/>
        </authorList>
    </citation>
    <scope>NUCLEOTIDE SEQUENCE [LARGE SCALE GENOMIC DNA]</scope>
    <source>
        <strain evidence="3 4">YK-624</strain>
    </source>
</reference>
<proteinExistence type="predicted"/>